<organism evidence="1 2">
    <name type="scientific">Alsobacter metallidurans</name>
    <dbReference type="NCBI Taxonomy" id="340221"/>
    <lineage>
        <taxon>Bacteria</taxon>
        <taxon>Pseudomonadati</taxon>
        <taxon>Pseudomonadota</taxon>
        <taxon>Alphaproteobacteria</taxon>
        <taxon>Hyphomicrobiales</taxon>
        <taxon>Alsobacteraceae</taxon>
        <taxon>Alsobacter</taxon>
    </lineage>
</organism>
<evidence type="ECO:0000313" key="2">
    <source>
        <dbReference type="Proteomes" id="UP000603912"/>
    </source>
</evidence>
<dbReference type="AlphaFoldDB" id="A0A917IB73"/>
<keyword evidence="2" id="KW-1185">Reference proteome</keyword>
<accession>A0A917IB73</accession>
<comment type="caution">
    <text evidence="1">The sequence shown here is derived from an EMBL/GenBank/DDBJ whole genome shotgun (WGS) entry which is preliminary data.</text>
</comment>
<proteinExistence type="predicted"/>
<evidence type="ECO:0000313" key="1">
    <source>
        <dbReference type="EMBL" id="GGH28554.1"/>
    </source>
</evidence>
<dbReference type="Proteomes" id="UP000603912">
    <property type="component" value="Unassembled WGS sequence"/>
</dbReference>
<gene>
    <name evidence="1" type="ORF">GCM10007036_37820</name>
</gene>
<dbReference type="EMBL" id="BMES01000002">
    <property type="protein sequence ID" value="GGH28554.1"/>
    <property type="molecule type" value="Genomic_DNA"/>
</dbReference>
<name>A0A917IB73_9HYPH</name>
<sequence>MVRTASIVRPIRSASFFAITKTDKGGLAAVMAVGSAMSDDLEQGLAWRDRGGAAAAPQPGLMHLGSVYVKECFICATGGLMKSFQLHGIYTLKLSFD</sequence>
<reference evidence="1" key="1">
    <citation type="journal article" date="2014" name="Int. J. Syst. Evol. Microbiol.">
        <title>Complete genome sequence of Corynebacterium casei LMG S-19264T (=DSM 44701T), isolated from a smear-ripened cheese.</title>
        <authorList>
            <consortium name="US DOE Joint Genome Institute (JGI-PGF)"/>
            <person name="Walter F."/>
            <person name="Albersmeier A."/>
            <person name="Kalinowski J."/>
            <person name="Ruckert C."/>
        </authorList>
    </citation>
    <scope>NUCLEOTIDE SEQUENCE</scope>
    <source>
        <strain evidence="1">CGMCC 1.12214</strain>
    </source>
</reference>
<reference evidence="1" key="2">
    <citation type="submission" date="2020-09" db="EMBL/GenBank/DDBJ databases">
        <authorList>
            <person name="Sun Q."/>
            <person name="Zhou Y."/>
        </authorList>
    </citation>
    <scope>NUCLEOTIDE SEQUENCE</scope>
    <source>
        <strain evidence="1">CGMCC 1.12214</strain>
    </source>
</reference>
<protein>
    <submittedName>
        <fullName evidence="1">Uncharacterized protein</fullName>
    </submittedName>
</protein>